<dbReference type="RefSeq" id="XP_023169385.2">
    <property type="nucleotide sequence ID" value="XM_023313617.2"/>
</dbReference>
<evidence type="ECO:0000313" key="2">
    <source>
        <dbReference type="Proteomes" id="UP000504633"/>
    </source>
</evidence>
<feature type="compositionally biased region" description="Low complexity" evidence="1">
    <location>
        <begin position="306"/>
        <end position="316"/>
    </location>
</feature>
<accession>A0A6J1LP62</accession>
<dbReference type="Proteomes" id="UP000504633">
    <property type="component" value="Unplaced"/>
</dbReference>
<feature type="compositionally biased region" description="Basic residues" evidence="1">
    <location>
        <begin position="364"/>
        <end position="375"/>
    </location>
</feature>
<feature type="region of interest" description="Disordered" evidence="1">
    <location>
        <begin position="1280"/>
        <end position="1302"/>
    </location>
</feature>
<feature type="compositionally biased region" description="Polar residues" evidence="1">
    <location>
        <begin position="1006"/>
        <end position="1021"/>
    </location>
</feature>
<feature type="compositionally biased region" description="Acidic residues" evidence="1">
    <location>
        <begin position="557"/>
        <end position="569"/>
    </location>
</feature>
<feature type="compositionally biased region" description="Basic residues" evidence="1">
    <location>
        <begin position="52"/>
        <end position="62"/>
    </location>
</feature>
<feature type="region of interest" description="Disordered" evidence="1">
    <location>
        <begin position="896"/>
        <end position="948"/>
    </location>
</feature>
<evidence type="ECO:0000313" key="3">
    <source>
        <dbReference type="RefSeq" id="XP_023169385.2"/>
    </source>
</evidence>
<feature type="region of interest" description="Disordered" evidence="1">
    <location>
        <begin position="1894"/>
        <end position="1939"/>
    </location>
</feature>
<dbReference type="OrthoDB" id="6375147at2759"/>
<feature type="compositionally biased region" description="Basic and acidic residues" evidence="1">
    <location>
        <begin position="836"/>
        <end position="861"/>
    </location>
</feature>
<dbReference type="GeneID" id="111598395"/>
<feature type="region of interest" description="Disordered" evidence="1">
    <location>
        <begin position="1759"/>
        <end position="1779"/>
    </location>
</feature>
<feature type="compositionally biased region" description="Basic residues" evidence="1">
    <location>
        <begin position="470"/>
        <end position="479"/>
    </location>
</feature>
<dbReference type="KEGG" id="dhe:111598395"/>
<gene>
    <name evidence="3" type="primary">LOC111598395</name>
</gene>
<name>A0A6J1LP62_DROHY</name>
<feature type="compositionally biased region" description="Basic and acidic residues" evidence="1">
    <location>
        <begin position="801"/>
        <end position="826"/>
    </location>
</feature>
<feature type="compositionally biased region" description="Polar residues" evidence="1">
    <location>
        <begin position="1762"/>
        <end position="1776"/>
    </location>
</feature>
<dbReference type="PANTHER" id="PTHR23261">
    <property type="entry name" value="GROUNDHOG-RELATED"/>
    <property type="match status" value="1"/>
</dbReference>
<feature type="compositionally biased region" description="Low complexity" evidence="1">
    <location>
        <begin position="501"/>
        <end position="514"/>
    </location>
</feature>
<feature type="region of interest" description="Disordered" evidence="1">
    <location>
        <begin position="548"/>
        <end position="591"/>
    </location>
</feature>
<feature type="compositionally biased region" description="Basic and acidic residues" evidence="1">
    <location>
        <begin position="663"/>
        <end position="675"/>
    </location>
</feature>
<feature type="compositionally biased region" description="Low complexity" evidence="1">
    <location>
        <begin position="1902"/>
        <end position="1915"/>
    </location>
</feature>
<proteinExistence type="predicted"/>
<organism evidence="2 3">
    <name type="scientific">Drosophila hydei</name>
    <name type="common">Fruit fly</name>
    <dbReference type="NCBI Taxonomy" id="7224"/>
    <lineage>
        <taxon>Eukaryota</taxon>
        <taxon>Metazoa</taxon>
        <taxon>Ecdysozoa</taxon>
        <taxon>Arthropoda</taxon>
        <taxon>Hexapoda</taxon>
        <taxon>Insecta</taxon>
        <taxon>Pterygota</taxon>
        <taxon>Neoptera</taxon>
        <taxon>Endopterygota</taxon>
        <taxon>Diptera</taxon>
        <taxon>Brachycera</taxon>
        <taxon>Muscomorpha</taxon>
        <taxon>Ephydroidea</taxon>
        <taxon>Drosophilidae</taxon>
        <taxon>Drosophila</taxon>
    </lineage>
</organism>
<feature type="compositionally biased region" description="Polar residues" evidence="1">
    <location>
        <begin position="327"/>
        <end position="336"/>
    </location>
</feature>
<reference evidence="3" key="1">
    <citation type="submission" date="2025-08" db="UniProtKB">
        <authorList>
            <consortium name="RefSeq"/>
        </authorList>
    </citation>
    <scope>IDENTIFICATION</scope>
    <source>
        <strain evidence="3">15085-1641.00</strain>
        <tissue evidence="3">Whole body</tissue>
    </source>
</reference>
<feature type="region of interest" description="Disordered" evidence="1">
    <location>
        <begin position="794"/>
        <end position="884"/>
    </location>
</feature>
<dbReference type="InterPro" id="IPR052886">
    <property type="entry name" value="LCS_TC/CRSF"/>
</dbReference>
<feature type="region of interest" description="Disordered" evidence="1">
    <location>
        <begin position="1000"/>
        <end position="1042"/>
    </location>
</feature>
<protein>
    <submittedName>
        <fullName evidence="3">Protein javelin</fullName>
    </submittedName>
</protein>
<feature type="compositionally biased region" description="Basic and acidic residues" evidence="1">
    <location>
        <begin position="1916"/>
        <end position="1939"/>
    </location>
</feature>
<feature type="region of interest" description="Disordered" evidence="1">
    <location>
        <begin position="651"/>
        <end position="683"/>
    </location>
</feature>
<dbReference type="PANTHER" id="PTHR23261:SF77">
    <property type="entry name" value="GROUND-LIKE DOMAIN-CONTAINING PROTEIN"/>
    <property type="match status" value="1"/>
</dbReference>
<feature type="compositionally biased region" description="Low complexity" evidence="1">
    <location>
        <begin position="1022"/>
        <end position="1034"/>
    </location>
</feature>
<feature type="compositionally biased region" description="Polar residues" evidence="1">
    <location>
        <begin position="572"/>
        <end position="586"/>
    </location>
</feature>
<feature type="region of interest" description="Disordered" evidence="1">
    <location>
        <begin position="41"/>
        <end position="67"/>
    </location>
</feature>
<feature type="region of interest" description="Disordered" evidence="1">
    <location>
        <begin position="1836"/>
        <end position="1855"/>
    </location>
</feature>
<sequence length="1939" mass="217026">MRHAACGISAFNEREKKRVGKDSYSYQHNYVDRVRLEDTNGNHYQQQQQQQHHQHYAHHHQKTTHDPRCPQLRAAGWRHTHKSVSHLDLATSCHGAAGAGIDHRQRQLLHHQSHHPHHPQPPLTPHAQPHWTQCRVGIATAVGQGQLRNARSLDYTQLEREENALDIAEFYWRFDAEAPLEQVDNYAVNDNYESAAPSPAATPVAAASAPAGTTAAVATTTTATTTSGAATAGAGATATVTATFLDFGSESCSLRRSRSLAVIREETFSDLQIGSANSSRRRSQLIPRARLVNRGFFRESPRLHSKQQQQSAASEQTEAEAEDTQSNTSGATTCDSHQQQHQTLLQQQQHQQQQQQQHQQQQQQHKHHHCPQRQRHQNDARDFDVYYDNLKRLDALALGLSEQLHPWHNDKSDLESLNSDYFKNSLHQNHSEQQQQQPSSLEFEALEQAVTLLSERPRIYQSRRQQQQQRAHHHCHQQQRHIDLSGESCPELSQSSVFPETTTSNSDDQTDSPSLSEQEYDLTHIEQIFQQSDAGEVEESYELISLTTTTRTRFESSEEEHGEEEDLTEAEQSLTTPNDTAASDSDGTLKRAHSDQLDKLIAYDSVYLSSEDSSECTLIGESCESFEKRTLTSCLESGELETRSLLHISIEDSVYEPQPKQHKKEEERERAREPEQEQEQEQPLLTTAKVEAQIYTQVLKVEQAPSSAINVGVTSSAASKPRILSVVEKRKLKQEELKQPTPPELKRQATDTFVVTTTHKSNLTENQYHSLPDVNIGVSLKVCENIDKELRTSYNLQRQQQRKESKRQKGGESGEVTRAETYDSIRRFGRAHQKARQKEYEERERQRERAETTHAAKKETNQEAETEQSEEHKGEAVQQELPAPLEVEVDVERSIEAEEEPLPPPPPPIADDELNEHYLNNETEGDNNNDNDNQSVSLAQLEQPKEAPVIEVANFSKLIERRAQEIRQRAKEQPEETSQPPSFRIIVTDAHNNIIQTEAIQEEQSKSSTAPTSAGATNSVHSNSQRSLRRSSSSAGGKPPERRVLSVGAAIYKARPIKVLSTASGDSFAKMSRPQILHVVDSSSRCGNGAGNLRRRSSARSIASNVSNEGGEAATEFLQKVGAVKCYWKRLAGNEPANEESNAKQSSRLNFQLGTKVTPQSEKPSGGNNADYCSIMPPSIEIVELGDGAQKATIVSAAQQERQEDDDEDAAQFDHIRYKVLKSQQLIRSNILTTRNKKEAQFDGLIQYLQDYSFQELLSNNNVVIVEPVRTKIERPLTVGVTAAPPKPPRQTSAQPGTTAPKKVVQRQVGGAGAKRHFFYQPVRVNRELYEDELPDPDTVRNVRRFFERNVLPTPGQGILAHSRQKFGGSACHLSPKSRRAHGYRYLTIDTSFGAASGGTALTEEQPKGMELLEEHKVKHWDNASLSSGISSGDLSSPCGECHNQTETLAKESPVMACKGVHVLDVVRRHNSNAANAKARAKLASRRTWCVGGAAGDSRYRQIYEHNLGQTQLEADTQDEHDGQENDNHDEDVDDDNEDDDVETDMCESYYVSNDVLAKIRECGSTVTYYGGQVLERQAPTTPATAAKAMHINPRLINGNSSTATRLRVRQIESCNVCPPLESCTHNREQQQDSYQGIKFKLVKSNSCSSRLELAGTDEGDSLLADSEVVRKMVHHFECSRQPAASDGHLTINSQSTAAKRAQLHQAAARRQVTVNNHINVLREASQAELSESQDVHDKQIGGATTYQSQAMNIRLDLSAGRGNSSSDKPGNNSKVCRNKNVDLAYTLAKQPEARPGHVVSPSAPTANQHTLMKLTKKPEITAREQIIVPVEIHQTQQQPTTLNQERRLSNASSSASIVDKTVVRHYVANDKSIYERRKYDEIEFEEFEVYDPAKELERQQQEQQAEQAEQSHQAELSRDSIDKRHTDGELYDSLDDKM</sequence>
<feature type="region of interest" description="Disordered" evidence="1">
    <location>
        <begin position="1518"/>
        <end position="1542"/>
    </location>
</feature>
<feature type="compositionally biased region" description="Polar residues" evidence="1">
    <location>
        <begin position="491"/>
        <end position="500"/>
    </location>
</feature>
<feature type="compositionally biased region" description="Basic and acidic residues" evidence="1">
    <location>
        <begin position="1518"/>
        <end position="1527"/>
    </location>
</feature>
<keyword evidence="2" id="KW-1185">Reference proteome</keyword>
<feature type="compositionally biased region" description="Acidic residues" evidence="1">
    <location>
        <begin position="1528"/>
        <end position="1542"/>
    </location>
</feature>
<feature type="compositionally biased region" description="Low complexity" evidence="1">
    <location>
        <begin position="337"/>
        <end position="363"/>
    </location>
</feature>
<feature type="region of interest" description="Disordered" evidence="1">
    <location>
        <begin position="298"/>
        <end position="379"/>
    </location>
</feature>
<evidence type="ECO:0000256" key="1">
    <source>
        <dbReference type="SAM" id="MobiDB-lite"/>
    </source>
</evidence>
<dbReference type="OMA" id="GSGWRQK"/>
<feature type="region of interest" description="Disordered" evidence="1">
    <location>
        <begin position="461"/>
        <end position="516"/>
    </location>
</feature>